<sequence length="247" mass="26076">MSIWWEESGTGRPVVLLHSTSADARMWDDVWEPLAAAFRVIRLDLRGYGKSPLVAEKPYSNAGDVAALLDGLGIDAAAVVGASGGGRVALELATIRPDLVSDLVLIAAAAGLPPTPELAAFGDEEDRLIEAGDVAGAAELNARTWLGPDANDQARAKLVEMQRNAFELQLAADPEPEVTRPEVDLTAITAPALVIIGGHDLPYFTATGHHLVAELPSATLLELPWAGHLPALERPSEIADLLLTHLS</sequence>
<dbReference type="OrthoDB" id="495620at2"/>
<name>A0A5M3WPT1_9ACTN</name>
<dbReference type="Pfam" id="PF12697">
    <property type="entry name" value="Abhydrolase_6"/>
    <property type="match status" value="1"/>
</dbReference>
<dbReference type="InterPro" id="IPR000073">
    <property type="entry name" value="AB_hydrolase_1"/>
</dbReference>
<gene>
    <name evidence="3" type="ORF">Amac_041530</name>
</gene>
<reference evidence="3 4" key="1">
    <citation type="submission" date="2019-10" db="EMBL/GenBank/DDBJ databases">
        <title>Whole genome shotgun sequence of Acrocarpospora macrocephala NBRC 16266.</title>
        <authorList>
            <person name="Ichikawa N."/>
            <person name="Kimura A."/>
            <person name="Kitahashi Y."/>
            <person name="Komaki H."/>
            <person name="Oguchi A."/>
        </authorList>
    </citation>
    <scope>NUCLEOTIDE SEQUENCE [LARGE SCALE GENOMIC DNA]</scope>
    <source>
        <strain evidence="3 4">NBRC 16266</strain>
    </source>
</reference>
<dbReference type="RefSeq" id="WP_155355984.1">
    <property type="nucleotide sequence ID" value="NZ_BAAAHL010000010.1"/>
</dbReference>
<dbReference type="GO" id="GO:0016020">
    <property type="term" value="C:membrane"/>
    <property type="evidence" value="ECO:0007669"/>
    <property type="project" value="TreeGrafter"/>
</dbReference>
<dbReference type="Gene3D" id="3.40.50.1820">
    <property type="entry name" value="alpha/beta hydrolase"/>
    <property type="match status" value="1"/>
</dbReference>
<comment type="caution">
    <text evidence="3">The sequence shown here is derived from an EMBL/GenBank/DDBJ whole genome shotgun (WGS) entry which is preliminary data.</text>
</comment>
<dbReference type="AlphaFoldDB" id="A0A5M3WPT1"/>
<accession>A0A5M3WPT1</accession>
<dbReference type="InterPro" id="IPR000639">
    <property type="entry name" value="Epox_hydrolase-like"/>
</dbReference>
<dbReference type="Proteomes" id="UP000331127">
    <property type="component" value="Unassembled WGS sequence"/>
</dbReference>
<dbReference type="GO" id="GO:0016787">
    <property type="term" value="F:hydrolase activity"/>
    <property type="evidence" value="ECO:0007669"/>
    <property type="project" value="UniProtKB-KW"/>
</dbReference>
<dbReference type="InterPro" id="IPR029058">
    <property type="entry name" value="AB_hydrolase_fold"/>
</dbReference>
<dbReference type="PRINTS" id="PR00412">
    <property type="entry name" value="EPOXHYDRLASE"/>
</dbReference>
<protein>
    <submittedName>
        <fullName evidence="3">Hydrolase</fullName>
    </submittedName>
</protein>
<evidence type="ECO:0000313" key="4">
    <source>
        <dbReference type="Proteomes" id="UP000331127"/>
    </source>
</evidence>
<keyword evidence="1 3" id="KW-0378">Hydrolase</keyword>
<feature type="domain" description="AB hydrolase-1" evidence="2">
    <location>
        <begin position="14"/>
        <end position="240"/>
    </location>
</feature>
<keyword evidence="4" id="KW-1185">Reference proteome</keyword>
<dbReference type="EMBL" id="BLAE01000022">
    <property type="protein sequence ID" value="GES10556.1"/>
    <property type="molecule type" value="Genomic_DNA"/>
</dbReference>
<dbReference type="SUPFAM" id="SSF53474">
    <property type="entry name" value="alpha/beta-Hydrolases"/>
    <property type="match status" value="1"/>
</dbReference>
<dbReference type="PANTHER" id="PTHR43798">
    <property type="entry name" value="MONOACYLGLYCEROL LIPASE"/>
    <property type="match status" value="1"/>
</dbReference>
<dbReference type="PANTHER" id="PTHR43798:SF31">
    <property type="entry name" value="AB HYDROLASE SUPERFAMILY PROTEIN YCLE"/>
    <property type="match status" value="1"/>
</dbReference>
<evidence type="ECO:0000313" key="3">
    <source>
        <dbReference type="EMBL" id="GES10556.1"/>
    </source>
</evidence>
<proteinExistence type="predicted"/>
<evidence type="ECO:0000256" key="1">
    <source>
        <dbReference type="ARBA" id="ARBA00022801"/>
    </source>
</evidence>
<dbReference type="PRINTS" id="PR00111">
    <property type="entry name" value="ABHYDROLASE"/>
</dbReference>
<evidence type="ECO:0000259" key="2">
    <source>
        <dbReference type="Pfam" id="PF12697"/>
    </source>
</evidence>
<organism evidence="3 4">
    <name type="scientific">Acrocarpospora macrocephala</name>
    <dbReference type="NCBI Taxonomy" id="150177"/>
    <lineage>
        <taxon>Bacteria</taxon>
        <taxon>Bacillati</taxon>
        <taxon>Actinomycetota</taxon>
        <taxon>Actinomycetes</taxon>
        <taxon>Streptosporangiales</taxon>
        <taxon>Streptosporangiaceae</taxon>
        <taxon>Acrocarpospora</taxon>
    </lineage>
</organism>
<dbReference type="InterPro" id="IPR050266">
    <property type="entry name" value="AB_hydrolase_sf"/>
</dbReference>